<evidence type="ECO:0000256" key="1">
    <source>
        <dbReference type="SAM" id="MobiDB-lite"/>
    </source>
</evidence>
<protein>
    <recommendedName>
        <fullName evidence="5">TLC domain-containing protein</fullName>
    </recommendedName>
</protein>
<gene>
    <name evidence="3" type="ORF">A3770_01p00060</name>
</gene>
<feature type="transmembrane region" description="Helical" evidence="2">
    <location>
        <begin position="122"/>
        <end position="140"/>
    </location>
</feature>
<dbReference type="STRING" id="1764295.A0A5B8MAM0"/>
<feature type="transmembrane region" description="Helical" evidence="2">
    <location>
        <begin position="218"/>
        <end position="240"/>
    </location>
</feature>
<dbReference type="AlphaFoldDB" id="A0A5B8MAM0"/>
<feature type="transmembrane region" description="Helical" evidence="2">
    <location>
        <begin position="184"/>
        <end position="206"/>
    </location>
</feature>
<keyword evidence="2" id="KW-1133">Transmembrane helix</keyword>
<reference evidence="3 4" key="1">
    <citation type="submission" date="2018-07" db="EMBL/GenBank/DDBJ databases">
        <title>The complete nuclear genome of the prasinophyte Chloropicon primus (CCMP1205).</title>
        <authorList>
            <person name="Pombert J.-F."/>
            <person name="Otis C."/>
            <person name="Turmel M."/>
            <person name="Lemieux C."/>
        </authorList>
    </citation>
    <scope>NUCLEOTIDE SEQUENCE [LARGE SCALE GENOMIC DNA]</scope>
    <source>
        <strain evidence="3 4">CCMP1205</strain>
    </source>
</reference>
<proteinExistence type="predicted"/>
<organism evidence="3 4">
    <name type="scientific">Chloropicon primus</name>
    <dbReference type="NCBI Taxonomy" id="1764295"/>
    <lineage>
        <taxon>Eukaryota</taxon>
        <taxon>Viridiplantae</taxon>
        <taxon>Chlorophyta</taxon>
        <taxon>Chloropicophyceae</taxon>
        <taxon>Chloropicales</taxon>
        <taxon>Chloropicaceae</taxon>
        <taxon>Chloropicon</taxon>
    </lineage>
</organism>
<keyword evidence="2" id="KW-0812">Transmembrane</keyword>
<feature type="region of interest" description="Disordered" evidence="1">
    <location>
        <begin position="323"/>
        <end position="360"/>
    </location>
</feature>
<accession>A0A5B8MAM0</accession>
<evidence type="ECO:0000313" key="3">
    <source>
        <dbReference type="EMBL" id="QDZ17488.1"/>
    </source>
</evidence>
<evidence type="ECO:0000313" key="4">
    <source>
        <dbReference type="Proteomes" id="UP000316726"/>
    </source>
</evidence>
<feature type="transmembrane region" description="Helical" evidence="2">
    <location>
        <begin position="55"/>
        <end position="76"/>
    </location>
</feature>
<sequence>MASVRETLESMVGTLYFPSFDSWHVRLPLFYSSLWAILEVIASRIWPIRQSCKKISLLHCVLAFILSSVWLAYHFVKSGFNFSDYELTGYEYPGTFEHHIICISMSYFIVDMPFAIAFHKTFIVHHSLCILAFMAIQGYMRYWPLNMDFMTWNTAPRVAPSHVKQYMLGIFGQDPMESDKQMQFLLGGFNGVFNLWMAELGGMFFHINRAFQGTEWEVPSRGVFIVMFTFSRCYLWPLYIRNLYKDSMNKVSFYHMVGALLETGLFITNLHFLYKNLAPIWKSGRLMPTKPKYYHREWLNKHPSLYKAASFIVSQDKIDLSRRSSYTSSTKSMEEEDSKLMGSGSIRSGTRGKRGTKKEN</sequence>
<dbReference type="Proteomes" id="UP000316726">
    <property type="component" value="Chromosome 1"/>
</dbReference>
<name>A0A5B8MAM0_9CHLO</name>
<feature type="compositionally biased region" description="Basic residues" evidence="1">
    <location>
        <begin position="350"/>
        <end position="360"/>
    </location>
</feature>
<keyword evidence="2" id="KW-0472">Membrane</keyword>
<feature type="transmembrane region" description="Helical" evidence="2">
    <location>
        <begin position="96"/>
        <end position="115"/>
    </location>
</feature>
<keyword evidence="4" id="KW-1185">Reference proteome</keyword>
<feature type="transmembrane region" description="Helical" evidence="2">
    <location>
        <begin position="23"/>
        <end position="43"/>
    </location>
</feature>
<evidence type="ECO:0008006" key="5">
    <source>
        <dbReference type="Google" id="ProtNLM"/>
    </source>
</evidence>
<feature type="transmembrane region" description="Helical" evidence="2">
    <location>
        <begin position="252"/>
        <end position="274"/>
    </location>
</feature>
<dbReference type="EMBL" id="CP031034">
    <property type="protein sequence ID" value="QDZ17488.1"/>
    <property type="molecule type" value="Genomic_DNA"/>
</dbReference>
<evidence type="ECO:0000256" key="2">
    <source>
        <dbReference type="SAM" id="Phobius"/>
    </source>
</evidence>